<gene>
    <name evidence="1" type="ORF">METZ01_LOCUS448159</name>
</gene>
<evidence type="ECO:0000313" key="1">
    <source>
        <dbReference type="EMBL" id="SVD95305.1"/>
    </source>
</evidence>
<dbReference type="AlphaFoldDB" id="A0A382ZJS6"/>
<sequence>MLTQEQIDTYREKGYLGVDGVLNAEEVEALQRTTDEFVEKSRAVVQSDDIYDVEPGHTVDAPKL</sequence>
<protein>
    <recommendedName>
        <fullName evidence="2">Phytanoyl-CoA dioxygenase</fullName>
    </recommendedName>
</protein>
<feature type="non-terminal residue" evidence="1">
    <location>
        <position position="64"/>
    </location>
</feature>
<dbReference type="InterPro" id="IPR008775">
    <property type="entry name" value="Phytyl_CoA_dOase-like"/>
</dbReference>
<reference evidence="1" key="1">
    <citation type="submission" date="2018-05" db="EMBL/GenBank/DDBJ databases">
        <authorList>
            <person name="Lanie J.A."/>
            <person name="Ng W.-L."/>
            <person name="Kazmierczak K.M."/>
            <person name="Andrzejewski T.M."/>
            <person name="Davidsen T.M."/>
            <person name="Wayne K.J."/>
            <person name="Tettelin H."/>
            <person name="Glass J.I."/>
            <person name="Rusch D."/>
            <person name="Podicherti R."/>
            <person name="Tsui H.-C.T."/>
            <person name="Winkler M.E."/>
        </authorList>
    </citation>
    <scope>NUCLEOTIDE SEQUENCE</scope>
</reference>
<proteinExistence type="predicted"/>
<evidence type="ECO:0008006" key="2">
    <source>
        <dbReference type="Google" id="ProtNLM"/>
    </source>
</evidence>
<organism evidence="1">
    <name type="scientific">marine metagenome</name>
    <dbReference type="NCBI Taxonomy" id="408172"/>
    <lineage>
        <taxon>unclassified sequences</taxon>
        <taxon>metagenomes</taxon>
        <taxon>ecological metagenomes</taxon>
    </lineage>
</organism>
<dbReference type="EMBL" id="UINC01184204">
    <property type="protein sequence ID" value="SVD95305.1"/>
    <property type="molecule type" value="Genomic_DNA"/>
</dbReference>
<dbReference type="SUPFAM" id="SSF51197">
    <property type="entry name" value="Clavaminate synthase-like"/>
    <property type="match status" value="1"/>
</dbReference>
<name>A0A382ZJS6_9ZZZZ</name>
<accession>A0A382ZJS6</accession>
<dbReference type="Pfam" id="PF05721">
    <property type="entry name" value="PhyH"/>
    <property type="match status" value="1"/>
</dbReference>
<dbReference type="Gene3D" id="2.60.120.620">
    <property type="entry name" value="q2cbj1_9rhob like domain"/>
    <property type="match status" value="1"/>
</dbReference>